<accession>A0A9P0QEC4</accession>
<dbReference type="Proteomes" id="UP001152888">
    <property type="component" value="Unassembled WGS sequence"/>
</dbReference>
<dbReference type="OrthoDB" id="6236007at2759"/>
<dbReference type="AlphaFoldDB" id="A0A9P0QEC4"/>
<evidence type="ECO:0000313" key="2">
    <source>
        <dbReference type="Proteomes" id="UP001152888"/>
    </source>
</evidence>
<reference evidence="1" key="1">
    <citation type="submission" date="2022-03" db="EMBL/GenBank/DDBJ databases">
        <authorList>
            <person name="Sayadi A."/>
        </authorList>
    </citation>
    <scope>NUCLEOTIDE SEQUENCE</scope>
</reference>
<proteinExistence type="predicted"/>
<sequence length="562" mass="64127">MSNHCLNHSCCHFYQYSNVSESLCNNYNCPPPLKCDNKTDQCYYIPPQADDTGPACNKHTCHQPFRCDLKQDKCYWTPTTPVILSTQPTPICNENSCPRPYTCDERLNACYLDATPTTSSTTFTTTPTSTQNTTDQYIDSTADHRERECNAENCQYPFQCDPVTDLCYFIPPTEHPPVTPACSPLNCPPPFRCDPKDGLCKYMHDKDKWCKKEKCPRPFHCDRETEQCLFTPPRNLTNPDNLPCNRHTCPRPYQCDQQGLNCLFLPKGCEDEQCPPPFACDFGFCVYRPPPSADGKKRRCDKRTCERPSYCDKLRDLCVYVEPDTIATETPGTTPACSLRNCPPPFKCDPKDMKCKYTDLRATTPIHDTIIGCHKYCRYPFQCDRQERCVFLERKVVISSPGGQACNAEWCQFPAACNRTTGQCEWIDVKIKPDPYEPVTLPTYVSKVRCTNSWCKPPYECNKEGVCLKEEIEVVPPPPLPIPIPPTCGSSWCVEPHHCDNAGECVDDHGSRIRPPILPPKPQRCADWCQEPLSCNQFERCIKTTLLTQRPPRKYKKKQVKS</sequence>
<organism evidence="1 2">
    <name type="scientific">Acanthoscelides obtectus</name>
    <name type="common">Bean weevil</name>
    <name type="synonym">Bruchus obtectus</name>
    <dbReference type="NCBI Taxonomy" id="200917"/>
    <lineage>
        <taxon>Eukaryota</taxon>
        <taxon>Metazoa</taxon>
        <taxon>Ecdysozoa</taxon>
        <taxon>Arthropoda</taxon>
        <taxon>Hexapoda</taxon>
        <taxon>Insecta</taxon>
        <taxon>Pterygota</taxon>
        <taxon>Neoptera</taxon>
        <taxon>Endopterygota</taxon>
        <taxon>Coleoptera</taxon>
        <taxon>Polyphaga</taxon>
        <taxon>Cucujiformia</taxon>
        <taxon>Chrysomeloidea</taxon>
        <taxon>Chrysomelidae</taxon>
        <taxon>Bruchinae</taxon>
        <taxon>Bruchini</taxon>
        <taxon>Acanthoscelides</taxon>
    </lineage>
</organism>
<evidence type="ECO:0000313" key="1">
    <source>
        <dbReference type="EMBL" id="CAH2018169.1"/>
    </source>
</evidence>
<protein>
    <submittedName>
        <fullName evidence="1">Uncharacterized protein</fullName>
    </submittedName>
</protein>
<gene>
    <name evidence="1" type="ORF">ACAOBT_LOCUS36467</name>
</gene>
<comment type="caution">
    <text evidence="1">The sequence shown here is derived from an EMBL/GenBank/DDBJ whole genome shotgun (WGS) entry which is preliminary data.</text>
</comment>
<name>A0A9P0QEC4_ACAOB</name>
<keyword evidence="2" id="KW-1185">Reference proteome</keyword>
<dbReference type="EMBL" id="CAKOFQ010009634">
    <property type="protein sequence ID" value="CAH2018169.1"/>
    <property type="molecule type" value="Genomic_DNA"/>
</dbReference>